<dbReference type="EC" id="3.1.3.48" evidence="2"/>
<dbReference type="GO" id="GO:0017017">
    <property type="term" value="F:MAP kinase tyrosine/serine/threonine phosphatase activity"/>
    <property type="evidence" value="ECO:0007669"/>
    <property type="project" value="TreeGrafter"/>
</dbReference>
<evidence type="ECO:0000313" key="7">
    <source>
        <dbReference type="Proteomes" id="UP000688137"/>
    </source>
</evidence>
<dbReference type="GO" id="GO:0043409">
    <property type="term" value="P:negative regulation of MAPK cascade"/>
    <property type="evidence" value="ECO:0007669"/>
    <property type="project" value="TreeGrafter"/>
</dbReference>
<dbReference type="GO" id="GO:0008330">
    <property type="term" value="F:protein tyrosine/threonine phosphatase activity"/>
    <property type="evidence" value="ECO:0007669"/>
    <property type="project" value="TreeGrafter"/>
</dbReference>
<dbReference type="PANTHER" id="PTHR10159">
    <property type="entry name" value="DUAL SPECIFICITY PROTEIN PHOSPHATASE"/>
    <property type="match status" value="1"/>
</dbReference>
<protein>
    <recommendedName>
        <fullName evidence="2">protein-tyrosine-phosphatase</fullName>
        <ecNumber evidence="2">3.1.3.48</ecNumber>
    </recommendedName>
</protein>
<dbReference type="CDD" id="cd14498">
    <property type="entry name" value="DSP"/>
    <property type="match status" value="1"/>
</dbReference>
<name>A0A8S1KZX5_PARPR</name>
<keyword evidence="3" id="KW-0378">Hydrolase</keyword>
<dbReference type="InterPro" id="IPR000340">
    <property type="entry name" value="Dual-sp_phosphatase_cat-dom"/>
</dbReference>
<evidence type="ECO:0000256" key="3">
    <source>
        <dbReference type="ARBA" id="ARBA00022801"/>
    </source>
</evidence>
<organism evidence="6 7">
    <name type="scientific">Paramecium primaurelia</name>
    <dbReference type="NCBI Taxonomy" id="5886"/>
    <lineage>
        <taxon>Eukaryota</taxon>
        <taxon>Sar</taxon>
        <taxon>Alveolata</taxon>
        <taxon>Ciliophora</taxon>
        <taxon>Intramacronucleata</taxon>
        <taxon>Oligohymenophorea</taxon>
        <taxon>Peniculida</taxon>
        <taxon>Parameciidae</taxon>
        <taxon>Paramecium</taxon>
    </lineage>
</organism>
<dbReference type="InterPro" id="IPR020422">
    <property type="entry name" value="TYR_PHOSPHATASE_DUAL_dom"/>
</dbReference>
<sequence length="241" mass="28605">MLSLLEQQKFYGSTYWDTYPDDNIHAIILPKEGRSGIYIGNIYAATDTKLHLRYNIKCVLTVQQKCSVKFQGSEQILFHKVIPIDIENCGDLFKAFYDSYMFIENGISYGNVLIHCQDCVTISPVFVIAYMLQKNGFTVERAWEIVKIQNPFAQVRHQFFQQLLIYEQSLNLDTYLGQPPKEGKHLRNVEVKELSRLEKIREREQKQKTFIESVYNKYHIENNYQIDYEELKKRYPRNQNY</sequence>
<keyword evidence="4" id="KW-0904">Protein phosphatase</keyword>
<dbReference type="Proteomes" id="UP000688137">
    <property type="component" value="Unassembled WGS sequence"/>
</dbReference>
<gene>
    <name evidence="6" type="ORF">PPRIM_AZ9-3.1.T0300205</name>
</gene>
<dbReference type="SMART" id="SM00195">
    <property type="entry name" value="DSPc"/>
    <property type="match status" value="1"/>
</dbReference>
<comment type="caution">
    <text evidence="6">The sequence shown here is derived from an EMBL/GenBank/DDBJ whole genome shotgun (WGS) entry which is preliminary data.</text>
</comment>
<accession>A0A8S1KZX5</accession>
<dbReference type="OMA" id="IDIENCG"/>
<proteinExistence type="inferred from homology"/>
<keyword evidence="7" id="KW-1185">Reference proteome</keyword>
<dbReference type="GO" id="GO:0033550">
    <property type="term" value="F:MAP kinase tyrosine phosphatase activity"/>
    <property type="evidence" value="ECO:0007669"/>
    <property type="project" value="TreeGrafter"/>
</dbReference>
<dbReference type="Pfam" id="PF00782">
    <property type="entry name" value="DSPc"/>
    <property type="match status" value="1"/>
</dbReference>
<dbReference type="AlphaFoldDB" id="A0A8S1KZX5"/>
<feature type="domain" description="Tyrosine-protein phosphatase" evidence="5">
    <location>
        <begin position="29"/>
        <end position="169"/>
    </location>
</feature>
<evidence type="ECO:0000256" key="2">
    <source>
        <dbReference type="ARBA" id="ARBA00013064"/>
    </source>
</evidence>
<dbReference type="EMBL" id="CAJJDM010000029">
    <property type="protein sequence ID" value="CAD8060577.1"/>
    <property type="molecule type" value="Genomic_DNA"/>
</dbReference>
<comment type="similarity">
    <text evidence="1">Belongs to the protein-tyrosine phosphatase family. Non-receptor class dual specificity subfamily.</text>
</comment>
<evidence type="ECO:0000313" key="6">
    <source>
        <dbReference type="EMBL" id="CAD8060577.1"/>
    </source>
</evidence>
<evidence type="ECO:0000259" key="5">
    <source>
        <dbReference type="SMART" id="SM00195"/>
    </source>
</evidence>
<dbReference type="GO" id="GO:0005737">
    <property type="term" value="C:cytoplasm"/>
    <property type="evidence" value="ECO:0007669"/>
    <property type="project" value="TreeGrafter"/>
</dbReference>
<dbReference type="PANTHER" id="PTHR10159:SF511">
    <property type="entry name" value="DUAL SPECIFICITY PROTEIN PHOSPHATASE 1"/>
    <property type="match status" value="1"/>
</dbReference>
<evidence type="ECO:0000256" key="4">
    <source>
        <dbReference type="ARBA" id="ARBA00022912"/>
    </source>
</evidence>
<reference evidence="6" key="1">
    <citation type="submission" date="2021-01" db="EMBL/GenBank/DDBJ databases">
        <authorList>
            <consortium name="Genoscope - CEA"/>
            <person name="William W."/>
        </authorList>
    </citation>
    <scope>NUCLEOTIDE SEQUENCE</scope>
</reference>
<evidence type="ECO:0000256" key="1">
    <source>
        <dbReference type="ARBA" id="ARBA00008601"/>
    </source>
</evidence>